<dbReference type="InterPro" id="IPR011009">
    <property type="entry name" value="Kinase-like_dom_sf"/>
</dbReference>
<dbReference type="SUPFAM" id="SSF56112">
    <property type="entry name" value="Protein kinase-like (PK-like)"/>
    <property type="match status" value="1"/>
</dbReference>
<accession>A0A9W4SAP6</accession>
<dbReference type="EMBL" id="CAMKVN010000020">
    <property type="protein sequence ID" value="CAI2161969.1"/>
    <property type="molecule type" value="Genomic_DNA"/>
</dbReference>
<dbReference type="OrthoDB" id="6718656at2759"/>
<evidence type="ECO:0000313" key="2">
    <source>
        <dbReference type="EMBL" id="CAI2161969.1"/>
    </source>
</evidence>
<dbReference type="Pfam" id="PF07714">
    <property type="entry name" value="PK_Tyr_Ser-Thr"/>
    <property type="match status" value="1"/>
</dbReference>
<dbReference type="GO" id="GO:0004674">
    <property type="term" value="F:protein serine/threonine kinase activity"/>
    <property type="evidence" value="ECO:0007669"/>
    <property type="project" value="TreeGrafter"/>
</dbReference>
<organism evidence="2 3">
    <name type="scientific">Funneliformis geosporum</name>
    <dbReference type="NCBI Taxonomy" id="1117311"/>
    <lineage>
        <taxon>Eukaryota</taxon>
        <taxon>Fungi</taxon>
        <taxon>Fungi incertae sedis</taxon>
        <taxon>Mucoromycota</taxon>
        <taxon>Glomeromycotina</taxon>
        <taxon>Glomeromycetes</taxon>
        <taxon>Glomerales</taxon>
        <taxon>Glomeraceae</taxon>
        <taxon>Funneliformis</taxon>
    </lineage>
</organism>
<comment type="caution">
    <text evidence="2">The sequence shown here is derived from an EMBL/GenBank/DDBJ whole genome shotgun (WGS) entry which is preliminary data.</text>
</comment>
<feature type="domain" description="Protein kinase" evidence="1">
    <location>
        <begin position="88"/>
        <end position="359"/>
    </location>
</feature>
<dbReference type="InterPro" id="IPR000719">
    <property type="entry name" value="Prot_kinase_dom"/>
</dbReference>
<name>A0A9W4SAP6_9GLOM</name>
<evidence type="ECO:0000259" key="1">
    <source>
        <dbReference type="PROSITE" id="PS50011"/>
    </source>
</evidence>
<gene>
    <name evidence="2" type="ORF">FWILDA_LOCUS324</name>
</gene>
<dbReference type="Proteomes" id="UP001153678">
    <property type="component" value="Unassembled WGS sequence"/>
</dbReference>
<sequence>METTLINDDILTEVGSANSNVYYGKCIECENERSSLGWCNVCDVKILKDNFRNWKSGNPITDEFIKLTQLSATQNLDYLEYIDFDQLILVENTNKGGAFSTIYSAFWLEGPRWIWDEEADQWTRNGPIKVALKILNGSSSMNEEYLSQLYKYRCLLNIHIAEVFGITRDNTSNFILVMKYYDNEDLHSYLDNVKGMLCWRDIVELLWGISEGINKIHEKGLIHGHLHGGNLLIETSSDSVEARVSDVGLHFPLDKANSNIIYGVLPYVAPEVLRGNPIKKASDIFSFGIIMWTLSAGIRPWCNRPHDLKLASDICSGLRPEIIDGTPNVYTQLMTQCWDPDPSKRPTASELNELLGKWINAICDDPHSSELSYEFDIAEENKFSNLDKNEFYQPEIHPESFYTSRHLYFPELVN</sequence>
<dbReference type="GO" id="GO:0005524">
    <property type="term" value="F:ATP binding"/>
    <property type="evidence" value="ECO:0007669"/>
    <property type="project" value="InterPro"/>
</dbReference>
<proteinExistence type="predicted"/>
<reference evidence="2" key="1">
    <citation type="submission" date="2022-08" db="EMBL/GenBank/DDBJ databases">
        <authorList>
            <person name="Kallberg Y."/>
            <person name="Tangrot J."/>
            <person name="Rosling A."/>
        </authorList>
    </citation>
    <scope>NUCLEOTIDE SEQUENCE</scope>
    <source>
        <strain evidence="2">Wild A</strain>
    </source>
</reference>
<dbReference type="PANTHER" id="PTHR44329">
    <property type="entry name" value="SERINE/THREONINE-PROTEIN KINASE TNNI3K-RELATED"/>
    <property type="match status" value="1"/>
</dbReference>
<keyword evidence="3" id="KW-1185">Reference proteome</keyword>
<dbReference type="Gene3D" id="1.10.510.10">
    <property type="entry name" value="Transferase(Phosphotransferase) domain 1"/>
    <property type="match status" value="1"/>
</dbReference>
<evidence type="ECO:0000313" key="3">
    <source>
        <dbReference type="Proteomes" id="UP001153678"/>
    </source>
</evidence>
<dbReference type="InterPro" id="IPR051681">
    <property type="entry name" value="Ser/Thr_Kinases-Pseudokinases"/>
</dbReference>
<dbReference type="AlphaFoldDB" id="A0A9W4SAP6"/>
<dbReference type="PROSITE" id="PS50011">
    <property type="entry name" value="PROTEIN_KINASE_DOM"/>
    <property type="match status" value="1"/>
</dbReference>
<protein>
    <submittedName>
        <fullName evidence="2">5679_t:CDS:1</fullName>
    </submittedName>
</protein>
<dbReference type="InterPro" id="IPR001245">
    <property type="entry name" value="Ser-Thr/Tyr_kinase_cat_dom"/>
</dbReference>
<dbReference type="PANTHER" id="PTHR44329:SF289">
    <property type="entry name" value="SERINE_THREONINE-PROTEIN KINASE VIK"/>
    <property type="match status" value="1"/>
</dbReference>